<evidence type="ECO:0000313" key="1">
    <source>
        <dbReference type="EMBL" id="TNJ27671.1"/>
    </source>
</evidence>
<dbReference type="InterPro" id="IPR036322">
    <property type="entry name" value="WD40_repeat_dom_sf"/>
</dbReference>
<gene>
    <name evidence="1" type="ORF">GMRT_16214</name>
</gene>
<sequence>MICVHVTVPSSYGQSAKARNVASYCLEVPEGMSSVVRGWFMKENYRLAGYRCENGKSITRPESMKASGSPPLTETDVARLGYVGGYPLKLTVLDHTAIVILVLIRLQGEEEKGIIPVFQVWRDYVRKATWTLPSGEVQRPIDFLLTQSYLICLYGTGAVRVYLRPSEEDVTLSCAQTLFPRYSPYVGMAMTGKGNSIALSTVLGELHLLEIKADSFTILSQTPTTLTRPTFIALNTGESSDRCIAASRHGQYTVINLLSGEVYGYHNSNSGISGVDYSSPFPVACAENNHCHVICPPLAETDGFEVSNRCDGYFHIYPRSALNCALTGVATVYHPPIQSVFMLNSGGAVFFKRIGRDFATGVSYESSPMILARQSYQADEVSRNAREYLSHLCSTPETCSDEITTLLHSLLSLEHVEARIVELNLVPEQCSITSKLPMDLYLTSIAVTHTTTLEACILIEFVYASAAGLLVWQQVPTPKND</sequence>
<dbReference type="AlphaFoldDB" id="A0A4Z1T5D0"/>
<organism evidence="1 2">
    <name type="scientific">Giardia muris</name>
    <dbReference type="NCBI Taxonomy" id="5742"/>
    <lineage>
        <taxon>Eukaryota</taxon>
        <taxon>Metamonada</taxon>
        <taxon>Diplomonadida</taxon>
        <taxon>Hexamitidae</taxon>
        <taxon>Giardiinae</taxon>
        <taxon>Giardia</taxon>
    </lineage>
</organism>
<reference evidence="1 2" key="1">
    <citation type="submission" date="2019-05" db="EMBL/GenBank/DDBJ databases">
        <title>The compact genome of Giardia muris reveals important steps in the evolution of intestinal protozoan parasites.</title>
        <authorList>
            <person name="Xu F."/>
            <person name="Jimenez-Gonzalez A."/>
            <person name="Einarsson E."/>
            <person name="Astvaldsson A."/>
            <person name="Peirasmaki D."/>
            <person name="Eckmann L."/>
            <person name="Andersson J.O."/>
            <person name="Svard S.G."/>
            <person name="Jerlstrom-Hultqvist J."/>
        </authorList>
    </citation>
    <scope>NUCLEOTIDE SEQUENCE [LARGE SCALE GENOMIC DNA]</scope>
    <source>
        <strain evidence="1 2">Roberts-Thomson</strain>
    </source>
</reference>
<dbReference type="EMBL" id="VDLU01000003">
    <property type="protein sequence ID" value="TNJ27671.1"/>
    <property type="molecule type" value="Genomic_DNA"/>
</dbReference>
<protein>
    <submittedName>
        <fullName evidence="1">Uncharacterized protein</fullName>
    </submittedName>
</protein>
<keyword evidence="2" id="KW-1185">Reference proteome</keyword>
<evidence type="ECO:0000313" key="2">
    <source>
        <dbReference type="Proteomes" id="UP000315496"/>
    </source>
</evidence>
<proteinExistence type="predicted"/>
<dbReference type="SUPFAM" id="SSF50978">
    <property type="entry name" value="WD40 repeat-like"/>
    <property type="match status" value="1"/>
</dbReference>
<accession>A0A4Z1T5D0</accession>
<dbReference type="VEuPathDB" id="GiardiaDB:GMRT_16214"/>
<dbReference type="Proteomes" id="UP000315496">
    <property type="component" value="Chromosome 3"/>
</dbReference>
<name>A0A4Z1T5D0_GIAMU</name>
<comment type="caution">
    <text evidence="1">The sequence shown here is derived from an EMBL/GenBank/DDBJ whole genome shotgun (WGS) entry which is preliminary data.</text>
</comment>